<feature type="transmembrane region" description="Helical" evidence="1">
    <location>
        <begin position="122"/>
        <end position="139"/>
    </location>
</feature>
<feature type="transmembrane region" description="Helical" evidence="1">
    <location>
        <begin position="186"/>
        <end position="205"/>
    </location>
</feature>
<protein>
    <submittedName>
        <fullName evidence="2">Uncharacterized protein</fullName>
    </submittedName>
</protein>
<evidence type="ECO:0000313" key="3">
    <source>
        <dbReference type="Proteomes" id="UP000034849"/>
    </source>
</evidence>
<reference evidence="2 3" key="1">
    <citation type="journal article" date="2015" name="Nature">
        <title>rRNA introns, odd ribosomes, and small enigmatic genomes across a large radiation of phyla.</title>
        <authorList>
            <person name="Brown C.T."/>
            <person name="Hug L.A."/>
            <person name="Thomas B.C."/>
            <person name="Sharon I."/>
            <person name="Castelle C.J."/>
            <person name="Singh A."/>
            <person name="Wilkins M.J."/>
            <person name="Williams K.H."/>
            <person name="Banfield J.F."/>
        </authorList>
    </citation>
    <scope>NUCLEOTIDE SEQUENCE [LARGE SCALE GENOMIC DNA]</scope>
</reference>
<accession>A0A0G0GB36</accession>
<keyword evidence="1" id="KW-0812">Transmembrane</keyword>
<proteinExistence type="predicted"/>
<feature type="transmembrane region" description="Helical" evidence="1">
    <location>
        <begin position="101"/>
        <end position="116"/>
    </location>
</feature>
<dbReference type="EMBL" id="LBSX01000014">
    <property type="protein sequence ID" value="KKQ27157.1"/>
    <property type="molecule type" value="Genomic_DNA"/>
</dbReference>
<evidence type="ECO:0000313" key="2">
    <source>
        <dbReference type="EMBL" id="KKQ27157.1"/>
    </source>
</evidence>
<feature type="transmembrane region" description="Helical" evidence="1">
    <location>
        <begin position="151"/>
        <end position="174"/>
    </location>
</feature>
<keyword evidence="1" id="KW-1133">Transmembrane helix</keyword>
<feature type="transmembrane region" description="Helical" evidence="1">
    <location>
        <begin position="44"/>
        <end position="67"/>
    </location>
</feature>
<gene>
    <name evidence="2" type="ORF">US42_C0014G0054</name>
</gene>
<organism evidence="2 3">
    <name type="scientific">Candidatus Magasanikbacteria bacterium GW2011_GWC2_37_14</name>
    <dbReference type="NCBI Taxonomy" id="1619046"/>
    <lineage>
        <taxon>Bacteria</taxon>
        <taxon>Candidatus Magasanikiibacteriota</taxon>
    </lineage>
</organism>
<feature type="transmembrane region" description="Helical" evidence="1">
    <location>
        <begin position="12"/>
        <end position="32"/>
    </location>
</feature>
<name>A0A0G0GB36_9BACT</name>
<comment type="caution">
    <text evidence="2">The sequence shown here is derived from an EMBL/GenBank/DDBJ whole genome shotgun (WGS) entry which is preliminary data.</text>
</comment>
<dbReference type="AlphaFoldDB" id="A0A0G0GB36"/>
<evidence type="ECO:0000256" key="1">
    <source>
        <dbReference type="SAM" id="Phobius"/>
    </source>
</evidence>
<dbReference type="Proteomes" id="UP000034849">
    <property type="component" value="Unassembled WGS sequence"/>
</dbReference>
<dbReference type="STRING" id="1619046.US42_C0014G0054"/>
<keyword evidence="1" id="KW-0472">Membrane</keyword>
<sequence length="225" mass="25497">MQIKNLISKKSIFIALFVLTGFGLMQIPFTNIIGSNTKFSLFDFYGPIAGAFVGSIWGLVTVGVMQLINWAWQGFNTDLSVIIRLFPVLFSALYFARKSKLILLVPAICMIAFWAHPEGRIAWVYALYWLVPIIAYFFYEKSILLRALGTTFTAHAVGGVLFLYILGLKSYVWIGLIPIVWKERGLMAIGITVTFIGFNYLFSLLNKKFHITLPFVKLNPKYSVK</sequence>